<feature type="region of interest" description="Disordered" evidence="16">
    <location>
        <begin position="780"/>
        <end position="813"/>
    </location>
</feature>
<dbReference type="Proteomes" id="UP000707451">
    <property type="component" value="Unassembled WGS sequence"/>
</dbReference>
<evidence type="ECO:0000256" key="2">
    <source>
        <dbReference type="ARBA" id="ARBA00004123"/>
    </source>
</evidence>
<evidence type="ECO:0000256" key="11">
    <source>
        <dbReference type="ARBA" id="ARBA00023054"/>
    </source>
</evidence>
<evidence type="ECO:0000259" key="17">
    <source>
        <dbReference type="PROSITE" id="PS50089"/>
    </source>
</evidence>
<dbReference type="PANTHER" id="PTHR23163:SF0">
    <property type="entry name" value="E3 UBIQUITIN-PROTEIN LIGASE BRE1"/>
    <property type="match status" value="1"/>
</dbReference>
<accession>A0A9P7XYK0</accession>
<keyword evidence="5 14" id="KW-0808">Transferase</keyword>
<feature type="coiled-coil region" evidence="15">
    <location>
        <begin position="431"/>
        <end position="465"/>
    </location>
</feature>
<dbReference type="PROSITE" id="PS50089">
    <property type="entry name" value="ZF_RING_2"/>
    <property type="match status" value="1"/>
</dbReference>
<evidence type="ECO:0000256" key="3">
    <source>
        <dbReference type="ARBA" id="ARBA00004906"/>
    </source>
</evidence>
<sequence length="881" mass="100663">MDDRSNRKRRLTDDVGPPFTSSSSSAGASGPATNGSPAPITSTTNTKRQFTGSGSGSVSPQNVGKEDTETMTAAEEVLLNFQKEAIWRQIQEYKRENVRAHERIERLKDHQVGYDERLSELDSHWSKLLEDLRTIISRSRMGVDPAGMAVKEGSGLASAIQHTPAEESESQEIRELTEESVKKSVEKRSRSTKDLALKLLHMVEAWSEKRDRFWSSLQADSSVQGSRTVQLLSQTHEALIQQHKKGRTAIDQLQAQCHEYSDRVLRLKNELQMTKHRLEEKSGELDHSKDRLRRMHRTMEREKSASMLGAAADYGAGVDFGLTSVSLLGDMSEATRDELLQCRRLAISRQTEVDEMKGQDTQLREEVEKTRAQLGHMSEEKIQDSQHVKALLVQMQSVRHESEFYRSEVLRLRSDLDDLHSSRRKFVDTLENEEKNRRAALEAELKKLESDISRVRDSRDRFQQMYENRCTKDDYEMQQNQEIRKIANTRKDRITSLTADIQRLQTMLVANSDDWESYAFYLKGPSDHAALKDLRDSLKAADEHIANLRMELDTSKEVAQQVRGYAAVKESETQLKDQVATLSARIAELDNVVGSGAKENVKSLVATLENKEANLRRLELKVQAHEAVQVPLLNELHTVATAWGLLEEATSRKAIDLAQKEDLIFKLLSDKTRQESKCTHLVRAKEQSSNMTAVMKRQSDMQLEQIQRLEEREKALGVQMVTFEKDQTVLSTEVIVHKTKLQELTQHNAGFKEKFTKQEERLVELQTLLKERSDAYESEAQARKRLAEESESMRKKLEEQNKKSESSLSGGESSEAAKQAARYLKLLKCPACDVNFKSHVILRCMHVFCKSCMDKQMEYRQRKCPTCRENFGAKDVKEIYL</sequence>
<keyword evidence="10 14" id="KW-0156">Chromatin regulator</keyword>
<keyword evidence="19" id="KW-1185">Reference proteome</keyword>
<evidence type="ECO:0000256" key="7">
    <source>
        <dbReference type="ARBA" id="ARBA00022771"/>
    </source>
</evidence>
<dbReference type="InterPro" id="IPR017907">
    <property type="entry name" value="Znf_RING_CS"/>
</dbReference>
<feature type="compositionally biased region" description="Low complexity" evidence="16">
    <location>
        <begin position="16"/>
        <end position="39"/>
    </location>
</feature>
<feature type="region of interest" description="Disordered" evidence="16">
    <location>
        <begin position="1"/>
        <end position="68"/>
    </location>
</feature>
<dbReference type="EC" id="2.3.2.27" evidence="14"/>
<evidence type="ECO:0000313" key="19">
    <source>
        <dbReference type="Proteomes" id="UP000707451"/>
    </source>
</evidence>
<evidence type="ECO:0000256" key="1">
    <source>
        <dbReference type="ARBA" id="ARBA00000900"/>
    </source>
</evidence>
<comment type="subcellular location">
    <subcellularLocation>
        <location evidence="2 14">Nucleus</location>
    </subcellularLocation>
</comment>
<evidence type="ECO:0000256" key="14">
    <source>
        <dbReference type="RuleBase" id="RU365038"/>
    </source>
</evidence>
<reference evidence="18" key="1">
    <citation type="submission" date="2021-06" db="EMBL/GenBank/DDBJ databases">
        <title>Genome Sequence of Mortierella hyaline Strain SCG-10, a Cold-Adapted, Nitrate-Reducing Fungus Isolated from Soil in Minnesota, USA.</title>
        <authorList>
            <person name="Aldossari N."/>
        </authorList>
    </citation>
    <scope>NUCLEOTIDE SEQUENCE</scope>
    <source>
        <strain evidence="18">SCG-10</strain>
    </source>
</reference>
<keyword evidence="7 13" id="KW-0863">Zinc-finger</keyword>
<comment type="caution">
    <text evidence="18">The sequence shown here is derived from an EMBL/GenBank/DDBJ whole genome shotgun (WGS) entry which is preliminary data.</text>
</comment>
<dbReference type="AlphaFoldDB" id="A0A9P7XYK0"/>
<evidence type="ECO:0000256" key="16">
    <source>
        <dbReference type="SAM" id="MobiDB-lite"/>
    </source>
</evidence>
<keyword evidence="11 14" id="KW-0175">Coiled coil</keyword>
<feature type="compositionally biased region" description="Basic residues" evidence="16">
    <location>
        <begin position="1"/>
        <end position="10"/>
    </location>
</feature>
<dbReference type="SUPFAM" id="SSF57850">
    <property type="entry name" value="RING/U-box"/>
    <property type="match status" value="1"/>
</dbReference>
<feature type="coiled-coil region" evidence="15">
    <location>
        <begin position="250"/>
        <end position="284"/>
    </location>
</feature>
<evidence type="ECO:0000256" key="13">
    <source>
        <dbReference type="PROSITE-ProRule" id="PRU00175"/>
    </source>
</evidence>
<protein>
    <recommendedName>
        <fullName evidence="14">E3 ubiquitin protein ligase</fullName>
        <ecNumber evidence="14">2.3.2.27</ecNumber>
    </recommendedName>
</protein>
<gene>
    <name evidence="18" type="primary">BRE1_2</name>
    <name evidence="18" type="ORF">KI688_011648</name>
</gene>
<dbReference type="GO" id="GO:0005634">
    <property type="term" value="C:nucleus"/>
    <property type="evidence" value="ECO:0007669"/>
    <property type="project" value="UniProtKB-SubCell"/>
</dbReference>
<feature type="domain" description="RING-type" evidence="17">
    <location>
        <begin position="829"/>
        <end position="868"/>
    </location>
</feature>
<dbReference type="Pfam" id="PF13920">
    <property type="entry name" value="zf-C3HC4_3"/>
    <property type="match status" value="1"/>
</dbReference>
<dbReference type="GO" id="GO:0008270">
    <property type="term" value="F:zinc ion binding"/>
    <property type="evidence" value="ECO:0007669"/>
    <property type="project" value="UniProtKB-KW"/>
</dbReference>
<feature type="coiled-coil region" evidence="15">
    <location>
        <begin position="598"/>
        <end position="628"/>
    </location>
</feature>
<dbReference type="Gene3D" id="3.30.40.10">
    <property type="entry name" value="Zinc/RING finger domain, C3HC4 (zinc finger)"/>
    <property type="match status" value="1"/>
</dbReference>
<comment type="similarity">
    <text evidence="4 14">Belongs to the BRE1 family.</text>
</comment>
<evidence type="ECO:0000256" key="4">
    <source>
        <dbReference type="ARBA" id="ARBA00005555"/>
    </source>
</evidence>
<feature type="compositionally biased region" description="Basic and acidic residues" evidence="16">
    <location>
        <begin position="780"/>
        <end position="805"/>
    </location>
</feature>
<dbReference type="GO" id="GO:0016567">
    <property type="term" value="P:protein ubiquitination"/>
    <property type="evidence" value="ECO:0007669"/>
    <property type="project" value="UniProtKB-UniRule"/>
</dbReference>
<feature type="region of interest" description="Disordered" evidence="16">
    <location>
        <begin position="153"/>
        <end position="182"/>
    </location>
</feature>
<name>A0A9P7XYK0_9FUNG</name>
<evidence type="ECO:0000256" key="9">
    <source>
        <dbReference type="ARBA" id="ARBA00022833"/>
    </source>
</evidence>
<dbReference type="InterPro" id="IPR013956">
    <property type="entry name" value="E3_ubiquit_lig_Bre1"/>
</dbReference>
<feature type="compositionally biased region" description="Polar residues" evidence="16">
    <location>
        <begin position="40"/>
        <end position="62"/>
    </location>
</feature>
<evidence type="ECO:0000256" key="12">
    <source>
        <dbReference type="ARBA" id="ARBA00023242"/>
    </source>
</evidence>
<dbReference type="PANTHER" id="PTHR23163">
    <property type="entry name" value="RING FINGER PROTEIN-RELATED"/>
    <property type="match status" value="1"/>
</dbReference>
<keyword evidence="9 14" id="KW-0862">Zinc</keyword>
<keyword evidence="6 14" id="KW-0479">Metal-binding</keyword>
<comment type="pathway">
    <text evidence="3 14">Protein modification; protein ubiquitination.</text>
</comment>
<dbReference type="GO" id="GO:0033503">
    <property type="term" value="C:HULC complex"/>
    <property type="evidence" value="ECO:0007669"/>
    <property type="project" value="TreeGrafter"/>
</dbReference>
<keyword evidence="8 14" id="KW-0833">Ubl conjugation pathway</keyword>
<dbReference type="GO" id="GO:0006325">
    <property type="term" value="P:chromatin organization"/>
    <property type="evidence" value="ECO:0007669"/>
    <property type="project" value="UniProtKB-KW"/>
</dbReference>
<dbReference type="OrthoDB" id="10266039at2759"/>
<evidence type="ECO:0000256" key="15">
    <source>
        <dbReference type="SAM" id="Coils"/>
    </source>
</evidence>
<keyword evidence="12 14" id="KW-0539">Nucleus</keyword>
<organism evidence="18 19">
    <name type="scientific">Linnemannia hyalina</name>
    <dbReference type="NCBI Taxonomy" id="64524"/>
    <lineage>
        <taxon>Eukaryota</taxon>
        <taxon>Fungi</taxon>
        <taxon>Fungi incertae sedis</taxon>
        <taxon>Mucoromycota</taxon>
        <taxon>Mortierellomycotina</taxon>
        <taxon>Mortierellomycetes</taxon>
        <taxon>Mortierellales</taxon>
        <taxon>Mortierellaceae</taxon>
        <taxon>Linnemannia</taxon>
    </lineage>
</organism>
<dbReference type="InterPro" id="IPR013083">
    <property type="entry name" value="Znf_RING/FYVE/PHD"/>
</dbReference>
<feature type="coiled-coil region" evidence="15">
    <location>
        <begin position="531"/>
        <end position="558"/>
    </location>
</feature>
<dbReference type="Pfam" id="PF08647">
    <property type="entry name" value="BRE1"/>
    <property type="match status" value="1"/>
</dbReference>
<dbReference type="GO" id="GO:0061630">
    <property type="term" value="F:ubiquitin protein ligase activity"/>
    <property type="evidence" value="ECO:0007669"/>
    <property type="project" value="UniProtKB-EC"/>
</dbReference>
<evidence type="ECO:0000256" key="5">
    <source>
        <dbReference type="ARBA" id="ARBA00022679"/>
    </source>
</evidence>
<evidence type="ECO:0000256" key="6">
    <source>
        <dbReference type="ARBA" id="ARBA00022723"/>
    </source>
</evidence>
<evidence type="ECO:0000256" key="10">
    <source>
        <dbReference type="ARBA" id="ARBA00022853"/>
    </source>
</evidence>
<dbReference type="EMBL" id="JAHRHY010000007">
    <property type="protein sequence ID" value="KAG9068056.1"/>
    <property type="molecule type" value="Genomic_DNA"/>
</dbReference>
<dbReference type="PROSITE" id="PS00518">
    <property type="entry name" value="ZF_RING_1"/>
    <property type="match status" value="1"/>
</dbReference>
<evidence type="ECO:0000313" key="18">
    <source>
        <dbReference type="EMBL" id="KAG9068056.1"/>
    </source>
</evidence>
<dbReference type="InterPro" id="IPR001841">
    <property type="entry name" value="Znf_RING"/>
</dbReference>
<dbReference type="CDD" id="cd16499">
    <property type="entry name" value="RING-HC_Bre1-like"/>
    <property type="match status" value="1"/>
</dbReference>
<feature type="compositionally biased region" description="Basic and acidic residues" evidence="16">
    <location>
        <begin position="171"/>
        <end position="182"/>
    </location>
</feature>
<comment type="catalytic activity">
    <reaction evidence="1 14">
        <text>S-ubiquitinyl-[E2 ubiquitin-conjugating enzyme]-L-cysteine + [acceptor protein]-L-lysine = [E2 ubiquitin-conjugating enzyme]-L-cysteine + N(6)-ubiquitinyl-[acceptor protein]-L-lysine.</text>
        <dbReference type="EC" id="2.3.2.27"/>
    </reaction>
</comment>
<proteinExistence type="inferred from homology"/>
<evidence type="ECO:0000256" key="8">
    <source>
        <dbReference type="ARBA" id="ARBA00022786"/>
    </source>
</evidence>